<feature type="region of interest" description="Disordered" evidence="4">
    <location>
        <begin position="1"/>
        <end position="25"/>
    </location>
</feature>
<dbReference type="GO" id="GO:0000978">
    <property type="term" value="F:RNA polymerase II cis-regulatory region sequence-specific DNA binding"/>
    <property type="evidence" value="ECO:0007669"/>
    <property type="project" value="TreeGrafter"/>
</dbReference>
<feature type="compositionally biased region" description="Low complexity" evidence="4">
    <location>
        <begin position="161"/>
        <end position="183"/>
    </location>
</feature>
<protein>
    <recommendedName>
        <fullName evidence="5">HMG box domain-containing protein</fullName>
    </recommendedName>
</protein>
<feature type="region of interest" description="Disordered" evidence="4">
    <location>
        <begin position="150"/>
        <end position="183"/>
    </location>
</feature>
<evidence type="ECO:0000256" key="2">
    <source>
        <dbReference type="ARBA" id="ARBA00023163"/>
    </source>
</evidence>
<dbReference type="STRING" id="703135.A0A2A9NQN5"/>
<dbReference type="EMBL" id="KZ302000">
    <property type="protein sequence ID" value="PFH50631.1"/>
    <property type="molecule type" value="Genomic_DNA"/>
</dbReference>
<dbReference type="CDD" id="cd01389">
    <property type="entry name" value="HMG-box_ROX1-like"/>
    <property type="match status" value="1"/>
</dbReference>
<evidence type="ECO:0000313" key="6">
    <source>
        <dbReference type="EMBL" id="PFH50631.1"/>
    </source>
</evidence>
<evidence type="ECO:0000256" key="4">
    <source>
        <dbReference type="SAM" id="MobiDB-lite"/>
    </source>
</evidence>
<dbReference type="InterPro" id="IPR050140">
    <property type="entry name" value="SRY-related_HMG-box_TF-like"/>
</dbReference>
<dbReference type="GO" id="GO:0030154">
    <property type="term" value="P:cell differentiation"/>
    <property type="evidence" value="ECO:0007669"/>
    <property type="project" value="TreeGrafter"/>
</dbReference>
<evidence type="ECO:0000256" key="3">
    <source>
        <dbReference type="PROSITE-ProRule" id="PRU00267"/>
    </source>
</evidence>
<organism evidence="6 7">
    <name type="scientific">Amanita thiersii Skay4041</name>
    <dbReference type="NCBI Taxonomy" id="703135"/>
    <lineage>
        <taxon>Eukaryota</taxon>
        <taxon>Fungi</taxon>
        <taxon>Dikarya</taxon>
        <taxon>Basidiomycota</taxon>
        <taxon>Agaricomycotina</taxon>
        <taxon>Agaricomycetes</taxon>
        <taxon>Agaricomycetidae</taxon>
        <taxon>Agaricales</taxon>
        <taxon>Pluteineae</taxon>
        <taxon>Amanitaceae</taxon>
        <taxon>Amanita</taxon>
    </lineage>
</organism>
<evidence type="ECO:0000259" key="5">
    <source>
        <dbReference type="PROSITE" id="PS50118"/>
    </source>
</evidence>
<dbReference type="SMART" id="SM00398">
    <property type="entry name" value="HMG"/>
    <property type="match status" value="1"/>
</dbReference>
<keyword evidence="1 3" id="KW-0238">DNA-binding</keyword>
<feature type="DNA-binding region" description="HMG box" evidence="3">
    <location>
        <begin position="75"/>
        <end position="143"/>
    </location>
</feature>
<feature type="domain" description="HMG box" evidence="5">
    <location>
        <begin position="75"/>
        <end position="143"/>
    </location>
</feature>
<keyword evidence="7" id="KW-1185">Reference proteome</keyword>
<gene>
    <name evidence="6" type="ORF">AMATHDRAFT_3809</name>
</gene>
<reference evidence="6 7" key="1">
    <citation type="submission" date="2014-02" db="EMBL/GenBank/DDBJ databases">
        <title>Transposable element dynamics among asymbiotic and ectomycorrhizal Amanita fungi.</title>
        <authorList>
            <consortium name="DOE Joint Genome Institute"/>
            <person name="Hess J."/>
            <person name="Skrede I."/>
            <person name="Wolfe B."/>
            <person name="LaButti K."/>
            <person name="Ohm R.A."/>
            <person name="Grigoriev I.V."/>
            <person name="Pringle A."/>
        </authorList>
    </citation>
    <scope>NUCLEOTIDE SEQUENCE [LARGE SCALE GENOMIC DNA]</scope>
    <source>
        <strain evidence="6 7">SKay4041</strain>
    </source>
</reference>
<dbReference type="Pfam" id="PF00505">
    <property type="entry name" value="HMG_box"/>
    <property type="match status" value="1"/>
</dbReference>
<sequence length="410" mass="45983">MMPSYAALPSSSRRSSRLERQEAVAYDRDGWEIPRQIYSDLCSPTSSEGSSTESDTCSSSDSCPAGPSRRKAVHVPRPRNAFIIFRSDFYARMKTRGADVNQNDLSREAGATWIALSDDEKLPYRKQAEKEKQRHYQLHPDYIYAPVNKAERRRHRNGTGSSKNRATTTTRRTRSSLSQRTSTIQCIKAESTALAQRAHLSSLADRPSTKTMPQRAHRVVGPAEDFADPGLIAGSYTVPRYLDESLMYPMDLLPPQDSSSSLIYPYAEPTEEAPAEPEYYDDPIRPTTHDRVPQLNSNLDLASVAGWELSDIIDNDAFCQGASMDSAGMTSHLDKYAYAAWDGFYNDMFHHNTSVGLHADWNPIRTALDAYGDMSNFDLKAGIFPDNVDTVEMGKILEYPYKLFDQDSSL</sequence>
<dbReference type="OrthoDB" id="6247875at2759"/>
<feature type="compositionally biased region" description="Basic and acidic residues" evidence="4">
    <location>
        <begin position="16"/>
        <end position="25"/>
    </location>
</feature>
<feature type="region of interest" description="Disordered" evidence="4">
    <location>
        <begin position="42"/>
        <end position="74"/>
    </location>
</feature>
<keyword evidence="3" id="KW-0539">Nucleus</keyword>
<name>A0A2A9NQN5_9AGAR</name>
<dbReference type="GO" id="GO:0001228">
    <property type="term" value="F:DNA-binding transcription activator activity, RNA polymerase II-specific"/>
    <property type="evidence" value="ECO:0007669"/>
    <property type="project" value="TreeGrafter"/>
</dbReference>
<dbReference type="Gene3D" id="1.10.30.10">
    <property type="entry name" value="High mobility group box domain"/>
    <property type="match status" value="1"/>
</dbReference>
<evidence type="ECO:0000256" key="1">
    <source>
        <dbReference type="ARBA" id="ARBA00023125"/>
    </source>
</evidence>
<keyword evidence="2" id="KW-0804">Transcription</keyword>
<dbReference type="InterPro" id="IPR009071">
    <property type="entry name" value="HMG_box_dom"/>
</dbReference>
<dbReference type="PANTHER" id="PTHR10270">
    <property type="entry name" value="SOX TRANSCRIPTION FACTOR"/>
    <property type="match status" value="1"/>
</dbReference>
<dbReference type="Proteomes" id="UP000242287">
    <property type="component" value="Unassembled WGS sequence"/>
</dbReference>
<feature type="compositionally biased region" description="Low complexity" evidence="4">
    <location>
        <begin position="42"/>
        <end position="64"/>
    </location>
</feature>
<proteinExistence type="predicted"/>
<dbReference type="AlphaFoldDB" id="A0A2A9NQN5"/>
<dbReference type="PANTHER" id="PTHR10270:SF161">
    <property type="entry name" value="SEX-DETERMINING REGION Y PROTEIN"/>
    <property type="match status" value="1"/>
</dbReference>
<dbReference type="InterPro" id="IPR036910">
    <property type="entry name" value="HMG_box_dom_sf"/>
</dbReference>
<accession>A0A2A9NQN5</accession>
<dbReference type="GO" id="GO:0005634">
    <property type="term" value="C:nucleus"/>
    <property type="evidence" value="ECO:0007669"/>
    <property type="project" value="UniProtKB-UniRule"/>
</dbReference>
<dbReference type="PROSITE" id="PS50118">
    <property type="entry name" value="HMG_BOX_2"/>
    <property type="match status" value="1"/>
</dbReference>
<dbReference type="SUPFAM" id="SSF47095">
    <property type="entry name" value="HMG-box"/>
    <property type="match status" value="1"/>
</dbReference>
<evidence type="ECO:0000313" key="7">
    <source>
        <dbReference type="Proteomes" id="UP000242287"/>
    </source>
</evidence>